<comment type="catalytic activity">
    <reaction evidence="1">
        <text>Hydrolysis of terminal non-reducing N-acetyl-D-hexosamine residues in N-acetyl-beta-D-hexosaminides.</text>
        <dbReference type="EC" id="3.2.1.52"/>
    </reaction>
</comment>
<dbReference type="InterPro" id="IPR036881">
    <property type="entry name" value="Glyco_hydro_3_C_sf"/>
</dbReference>
<dbReference type="InterPro" id="IPR050226">
    <property type="entry name" value="NagZ_Beta-hexosaminidase"/>
</dbReference>
<dbReference type="OrthoDB" id="9805821at2"/>
<gene>
    <name evidence="7" type="ORF">C7460_104180</name>
</gene>
<dbReference type="EC" id="3.2.1.52" evidence="3"/>
<keyword evidence="8" id="KW-1185">Reference proteome</keyword>
<dbReference type="Gene3D" id="3.40.50.1700">
    <property type="entry name" value="Glycoside hydrolase family 3 C-terminal domain"/>
    <property type="match status" value="1"/>
</dbReference>
<feature type="domain" description="Glycoside hydrolase family 3 N-terminal" evidence="6">
    <location>
        <begin position="28"/>
        <end position="338"/>
    </location>
</feature>
<evidence type="ECO:0000313" key="7">
    <source>
        <dbReference type="EMBL" id="REE01160.1"/>
    </source>
</evidence>
<dbReference type="SUPFAM" id="SSF51445">
    <property type="entry name" value="(Trans)glycosidases"/>
    <property type="match status" value="1"/>
</dbReference>
<dbReference type="Gene3D" id="3.20.20.300">
    <property type="entry name" value="Glycoside hydrolase, family 3, N-terminal domain"/>
    <property type="match status" value="1"/>
</dbReference>
<evidence type="ECO:0000259" key="6">
    <source>
        <dbReference type="Pfam" id="PF00933"/>
    </source>
</evidence>
<dbReference type="PANTHER" id="PTHR30480:SF13">
    <property type="entry name" value="BETA-HEXOSAMINIDASE"/>
    <property type="match status" value="1"/>
</dbReference>
<reference evidence="7 8" key="1">
    <citation type="submission" date="2018-07" db="EMBL/GenBank/DDBJ databases">
        <title>Genomic Encyclopedia of Type Strains, Phase IV (KMG-IV): sequencing the most valuable type-strain genomes for metagenomic binning, comparative biology and taxonomic classification.</title>
        <authorList>
            <person name="Goeker M."/>
        </authorList>
    </citation>
    <scope>NUCLEOTIDE SEQUENCE [LARGE SCALE GENOMIC DNA]</scope>
    <source>
        <strain evidence="7 8">DSM 4134</strain>
    </source>
</reference>
<sequence>MKEVMDIPVKIDNSAHDWAASMLSSLSLKEKIGQLIHMAAWSNRGAAHDEQLLKTIQEYGVGGVIFFQGDPERQAVLTNACQEVSKVPVMISIDGEWGLGMRLDGVEAFPYQMTLGAVADPSLIEEMGRLVGRQMRRLGVNLNHAPVIDVNTNPANPVINFRSFGQQVEAVQERATAYMKGMQSEQVLACAKHFPGHGDTAVDSHLALPVLDKSLAELKATELQPFAHLFREGVGAVMTGHLQVTVLQNDKRASSLAKEIVHTLLQEQMGFKGLVVTDALDMKAVADHFPPGGAEVEAFLAGNDVLLFVRDVAVTVEAMLQAVKDGRIAEESIDKRVYKQLLFKYWMGLSSYESVDLENIVEEVNTGISELNEKLFAASITCPKRELADGQALEALFSFFGEGEQVEQGALAHHTTTKGSERSQKMPVFDAGWMAAYPQCQRFECRFAGSSAPFTMPEIKEGAEVMLAIHDVRLKAPGNFGLNDQLLNAVRALVSKYRVHLVFFGNAYALGSLPELEQCASIMLAYQENHYTQKYMLEALQGHISMHGRLPVDVASWSAGSGLSINH</sequence>
<dbReference type="InterPro" id="IPR001764">
    <property type="entry name" value="Glyco_hydro_3_N"/>
</dbReference>
<keyword evidence="5" id="KW-0326">Glycosidase</keyword>
<evidence type="ECO:0000256" key="2">
    <source>
        <dbReference type="ARBA" id="ARBA00005336"/>
    </source>
</evidence>
<dbReference type="RefSeq" id="WP_115867244.1">
    <property type="nucleotide sequence ID" value="NZ_QREG01000004.1"/>
</dbReference>
<evidence type="ECO:0000256" key="3">
    <source>
        <dbReference type="ARBA" id="ARBA00012663"/>
    </source>
</evidence>
<dbReference type="GO" id="GO:0004563">
    <property type="term" value="F:beta-N-acetylhexosaminidase activity"/>
    <property type="evidence" value="ECO:0007669"/>
    <property type="project" value="UniProtKB-EC"/>
</dbReference>
<dbReference type="AlphaFoldDB" id="A0A3D9L784"/>
<protein>
    <recommendedName>
        <fullName evidence="3">beta-N-acetylhexosaminidase</fullName>
        <ecNumber evidence="3">3.2.1.52</ecNumber>
    </recommendedName>
</protein>
<accession>A0A3D9L784</accession>
<comment type="similarity">
    <text evidence="2">Belongs to the glycosyl hydrolase 3 family.</text>
</comment>
<dbReference type="PANTHER" id="PTHR30480">
    <property type="entry name" value="BETA-HEXOSAMINIDASE-RELATED"/>
    <property type="match status" value="1"/>
</dbReference>
<dbReference type="Pfam" id="PF00933">
    <property type="entry name" value="Glyco_hydro_3"/>
    <property type="match status" value="1"/>
</dbReference>
<name>A0A3D9L784_MARFU</name>
<dbReference type="EMBL" id="QREG01000004">
    <property type="protein sequence ID" value="REE01160.1"/>
    <property type="molecule type" value="Genomic_DNA"/>
</dbReference>
<proteinExistence type="inferred from homology"/>
<dbReference type="PRINTS" id="PR00133">
    <property type="entry name" value="GLHYDRLASE3"/>
</dbReference>
<keyword evidence="4 7" id="KW-0378">Hydrolase</keyword>
<dbReference type="Proteomes" id="UP000256779">
    <property type="component" value="Unassembled WGS sequence"/>
</dbReference>
<evidence type="ECO:0000313" key="8">
    <source>
        <dbReference type="Proteomes" id="UP000256779"/>
    </source>
</evidence>
<dbReference type="GO" id="GO:0009254">
    <property type="term" value="P:peptidoglycan turnover"/>
    <property type="evidence" value="ECO:0007669"/>
    <property type="project" value="TreeGrafter"/>
</dbReference>
<dbReference type="GO" id="GO:0005975">
    <property type="term" value="P:carbohydrate metabolic process"/>
    <property type="evidence" value="ECO:0007669"/>
    <property type="project" value="InterPro"/>
</dbReference>
<evidence type="ECO:0000256" key="5">
    <source>
        <dbReference type="ARBA" id="ARBA00023295"/>
    </source>
</evidence>
<organism evidence="7 8">
    <name type="scientific">Marinoscillum furvescens DSM 4134</name>
    <dbReference type="NCBI Taxonomy" id="1122208"/>
    <lineage>
        <taxon>Bacteria</taxon>
        <taxon>Pseudomonadati</taxon>
        <taxon>Bacteroidota</taxon>
        <taxon>Cytophagia</taxon>
        <taxon>Cytophagales</taxon>
        <taxon>Reichenbachiellaceae</taxon>
        <taxon>Marinoscillum</taxon>
    </lineage>
</organism>
<evidence type="ECO:0000256" key="1">
    <source>
        <dbReference type="ARBA" id="ARBA00001231"/>
    </source>
</evidence>
<dbReference type="InterPro" id="IPR017853">
    <property type="entry name" value="GH"/>
</dbReference>
<comment type="caution">
    <text evidence="7">The sequence shown here is derived from an EMBL/GenBank/DDBJ whole genome shotgun (WGS) entry which is preliminary data.</text>
</comment>
<evidence type="ECO:0000256" key="4">
    <source>
        <dbReference type="ARBA" id="ARBA00022801"/>
    </source>
</evidence>
<dbReference type="InterPro" id="IPR036962">
    <property type="entry name" value="Glyco_hydro_3_N_sf"/>
</dbReference>